<dbReference type="GO" id="GO:0033499">
    <property type="term" value="P:galactose catabolic process via UDP-galactose, Leloir pathway"/>
    <property type="evidence" value="ECO:0007669"/>
    <property type="project" value="TreeGrafter"/>
</dbReference>
<dbReference type="GO" id="GO:0006006">
    <property type="term" value="P:glucose metabolic process"/>
    <property type="evidence" value="ECO:0007669"/>
    <property type="project" value="TreeGrafter"/>
</dbReference>
<evidence type="ECO:0000256" key="1">
    <source>
        <dbReference type="ARBA" id="ARBA00001712"/>
    </source>
</evidence>
<dbReference type="PANTHER" id="PTHR10091:SF0">
    <property type="entry name" value="GALACTOSE MUTAROTASE"/>
    <property type="match status" value="1"/>
</dbReference>
<reference evidence="6 7" key="2">
    <citation type="submission" date="2018-10" db="EMBL/GenBank/DDBJ databases">
        <authorList>
            <consortium name="Pathogen Informatics"/>
        </authorList>
    </citation>
    <scope>NUCLEOTIDE SEQUENCE [LARGE SCALE GENOMIC DNA]</scope>
</reference>
<name>A0A0N4V6H9_ENTVE</name>
<comment type="catalytic activity">
    <reaction evidence="1">
        <text>alpha-D-galactose = beta-D-galactose</text>
        <dbReference type="Rhea" id="RHEA:28675"/>
        <dbReference type="ChEBI" id="CHEBI:27667"/>
        <dbReference type="ChEBI" id="CHEBI:28061"/>
        <dbReference type="EC" id="5.1.3.3"/>
    </reaction>
    <physiologicalReaction direction="right-to-left" evidence="1">
        <dbReference type="Rhea" id="RHEA:28677"/>
    </physiologicalReaction>
</comment>
<dbReference type="UniPathway" id="UPA00214"/>
<dbReference type="InterPro" id="IPR008183">
    <property type="entry name" value="Aldose_1/G6P_1-epimerase"/>
</dbReference>
<dbReference type="PANTHER" id="PTHR10091">
    <property type="entry name" value="ALDOSE-1-EPIMERASE"/>
    <property type="match status" value="1"/>
</dbReference>
<dbReference type="InterPro" id="IPR014718">
    <property type="entry name" value="GH-type_carb-bd"/>
</dbReference>
<dbReference type="OrthoDB" id="274691at2759"/>
<dbReference type="SUPFAM" id="SSF74650">
    <property type="entry name" value="Galactose mutarotase-like"/>
    <property type="match status" value="1"/>
</dbReference>
<protein>
    <recommendedName>
        <fullName evidence="3">Galactose mutarotase</fullName>
    </recommendedName>
    <alternativeName>
        <fullName evidence="4">Aldose 1-epimerase</fullName>
    </alternativeName>
</protein>
<keyword evidence="7" id="KW-1185">Reference proteome</keyword>
<evidence type="ECO:0000256" key="3">
    <source>
        <dbReference type="ARBA" id="ARBA00021023"/>
    </source>
</evidence>
<comment type="function">
    <text evidence="5">Mutarotase that catalyzes the interconversion of beta-D-galactose and alpha-D-galactose during galactose metabolism. Beta-D-galactose is metabolized in the liver into glucose 1-phosphate, the primary metabolic fuel, by the action of four enzymes that constitute the Leloir pathway: GALM, GALK1 (galactokinase), GALT (galactose-1-phosphate uridylyltransferase) and GALE (UDP-galactose-4'-epimerase). Involved in the maintenance of the equilibrium between the beta- and alpha-anomers of galactose, therefore ensuring a sufficient supply of the alpha-anomer for GALK1. Also active on D-glucose although shows a preference for galactose over glucose.</text>
</comment>
<dbReference type="Proteomes" id="UP000274131">
    <property type="component" value="Unassembled WGS sequence"/>
</dbReference>
<sequence length="304" mass="34195">MKVEIFGKTATDEEVHAIRLENENGYINDTVSMGATVGRVANRISNARFKLNNQEYILPANFGIHHLHGNHCLSKRVWKYETFCLQNAERVKLTTSSFDGEFGYPGDVDFAVTYTLNSKDQLIIQFKATNQSPVQTIVNMTNHSYFNLEESATIFEHTLKADCNAYLPVDNVGLVTGEKKELDGVFEGIPQGITFKNIVKSGIVDIDNDLIKRENNGALTLESPNSGLKMTITTTYPIFHIYCSQHFENIHGKNGKSYGKCCAVAIEPQKYSNAINLVSHISLKNLIHLPSHLIYYFCVFKFNL</sequence>
<gene>
    <name evidence="6" type="ORF">EVEC_LOCUS5475</name>
</gene>
<dbReference type="GO" id="GO:0004034">
    <property type="term" value="F:aldose 1-epimerase activity"/>
    <property type="evidence" value="ECO:0007669"/>
    <property type="project" value="UniProtKB-EC"/>
</dbReference>
<dbReference type="STRING" id="51028.A0A0N4V6H9"/>
<proteinExistence type="predicted"/>
<organism evidence="8">
    <name type="scientific">Enterobius vermicularis</name>
    <name type="common">Human pinworm</name>
    <dbReference type="NCBI Taxonomy" id="51028"/>
    <lineage>
        <taxon>Eukaryota</taxon>
        <taxon>Metazoa</taxon>
        <taxon>Ecdysozoa</taxon>
        <taxon>Nematoda</taxon>
        <taxon>Chromadorea</taxon>
        <taxon>Rhabditida</taxon>
        <taxon>Spirurina</taxon>
        <taxon>Oxyuridomorpha</taxon>
        <taxon>Oxyuroidea</taxon>
        <taxon>Oxyuridae</taxon>
        <taxon>Enterobius</taxon>
    </lineage>
</organism>
<reference evidence="8" key="1">
    <citation type="submission" date="2017-02" db="UniProtKB">
        <authorList>
            <consortium name="WormBaseParasite"/>
        </authorList>
    </citation>
    <scope>IDENTIFICATION</scope>
</reference>
<dbReference type="PROSITE" id="PS00545">
    <property type="entry name" value="ALDOSE_1_EPIMERASE"/>
    <property type="match status" value="1"/>
</dbReference>
<evidence type="ECO:0000256" key="2">
    <source>
        <dbReference type="ARBA" id="ARBA00004947"/>
    </source>
</evidence>
<dbReference type="InterPro" id="IPR011013">
    <property type="entry name" value="Gal_mutarotase_sf_dom"/>
</dbReference>
<evidence type="ECO:0000313" key="6">
    <source>
        <dbReference type="EMBL" id="VDD90724.1"/>
    </source>
</evidence>
<evidence type="ECO:0000313" key="8">
    <source>
        <dbReference type="WBParaSite" id="EVEC_0000586401-mRNA-1"/>
    </source>
</evidence>
<dbReference type="Gene3D" id="2.70.98.10">
    <property type="match status" value="1"/>
</dbReference>
<dbReference type="EMBL" id="UXUI01008176">
    <property type="protein sequence ID" value="VDD90724.1"/>
    <property type="molecule type" value="Genomic_DNA"/>
</dbReference>
<dbReference type="InterPro" id="IPR018052">
    <property type="entry name" value="Ald1_epimerase_CS"/>
</dbReference>
<dbReference type="Pfam" id="PF01263">
    <property type="entry name" value="Aldose_epim"/>
    <property type="match status" value="1"/>
</dbReference>
<dbReference type="WBParaSite" id="EVEC_0000586401-mRNA-1">
    <property type="protein sequence ID" value="EVEC_0000586401-mRNA-1"/>
    <property type="gene ID" value="EVEC_0000586401"/>
</dbReference>
<comment type="pathway">
    <text evidence="2">Carbohydrate metabolism; galactose metabolism.</text>
</comment>
<accession>A0A0N4V6H9</accession>
<evidence type="ECO:0000313" key="7">
    <source>
        <dbReference type="Proteomes" id="UP000274131"/>
    </source>
</evidence>
<dbReference type="AlphaFoldDB" id="A0A0N4V6H9"/>
<dbReference type="GO" id="GO:0030246">
    <property type="term" value="F:carbohydrate binding"/>
    <property type="evidence" value="ECO:0007669"/>
    <property type="project" value="InterPro"/>
</dbReference>
<evidence type="ECO:0000256" key="4">
    <source>
        <dbReference type="ARBA" id="ARBA00032729"/>
    </source>
</evidence>
<evidence type="ECO:0000256" key="5">
    <source>
        <dbReference type="ARBA" id="ARBA00045743"/>
    </source>
</evidence>